<comment type="caution">
    <text evidence="2">The sequence shown here is derived from an EMBL/GenBank/DDBJ whole genome shotgun (WGS) entry which is preliminary data.</text>
</comment>
<proteinExistence type="predicted"/>
<keyword evidence="3" id="KW-1185">Reference proteome</keyword>
<evidence type="ECO:0000313" key="2">
    <source>
        <dbReference type="EMBL" id="MCK2220131.1"/>
    </source>
</evidence>
<feature type="region of interest" description="Disordered" evidence="1">
    <location>
        <begin position="109"/>
        <end position="170"/>
    </location>
</feature>
<protein>
    <submittedName>
        <fullName evidence="2">Uncharacterized protein</fullName>
    </submittedName>
</protein>
<accession>A0ABT0G6B1</accession>
<evidence type="ECO:0000256" key="1">
    <source>
        <dbReference type="SAM" id="MobiDB-lite"/>
    </source>
</evidence>
<dbReference type="Proteomes" id="UP001317259">
    <property type="component" value="Unassembled WGS sequence"/>
</dbReference>
<organism evidence="2 3">
    <name type="scientific">Actinomadura luzonensis</name>
    <dbReference type="NCBI Taxonomy" id="2805427"/>
    <lineage>
        <taxon>Bacteria</taxon>
        <taxon>Bacillati</taxon>
        <taxon>Actinomycetota</taxon>
        <taxon>Actinomycetes</taxon>
        <taxon>Streptosporangiales</taxon>
        <taxon>Thermomonosporaceae</taxon>
        <taxon>Actinomadura</taxon>
    </lineage>
</organism>
<sequence length="170" mass="18046">MAGTLPRPAAVVLLRDGSFSLITLTHQECVPSGVFDVPGLRDRYVAEERTTTSRVLVMWLPYPALLLEPVSRLTFGDRDPVDGLASRLLDLGLHLVGTPAVEPPAAPGWSVELDGGDGGGALRPSRGRGRRRAAGGRHDHDRLTGAGGRRPRAAADQGVGETCPQMGHFI</sequence>
<evidence type="ECO:0000313" key="3">
    <source>
        <dbReference type="Proteomes" id="UP001317259"/>
    </source>
</evidence>
<name>A0ABT0G6B1_9ACTN</name>
<dbReference type="EMBL" id="JAKRKC020000002">
    <property type="protein sequence ID" value="MCK2220131.1"/>
    <property type="molecule type" value="Genomic_DNA"/>
</dbReference>
<feature type="compositionally biased region" description="Basic residues" evidence="1">
    <location>
        <begin position="125"/>
        <end position="135"/>
    </location>
</feature>
<reference evidence="2 3" key="1">
    <citation type="submission" date="2022-04" db="EMBL/GenBank/DDBJ databases">
        <title>Genome draft of Actinomadura sp. ATCC 31491.</title>
        <authorList>
            <person name="Shi X."/>
            <person name="Du Y."/>
        </authorList>
    </citation>
    <scope>NUCLEOTIDE SEQUENCE [LARGE SCALE GENOMIC DNA]</scope>
    <source>
        <strain evidence="2 3">ATCC 31491</strain>
    </source>
</reference>
<gene>
    <name evidence="2" type="ORF">MF672_040995</name>
</gene>